<organism evidence="7 8">
    <name type="scientific">Rhodovarius crocodyli</name>
    <dbReference type="NCBI Taxonomy" id="1979269"/>
    <lineage>
        <taxon>Bacteria</taxon>
        <taxon>Pseudomonadati</taxon>
        <taxon>Pseudomonadota</taxon>
        <taxon>Alphaproteobacteria</taxon>
        <taxon>Acetobacterales</taxon>
        <taxon>Roseomonadaceae</taxon>
        <taxon>Rhodovarius</taxon>
    </lineage>
</organism>
<proteinExistence type="predicted"/>
<evidence type="ECO:0000259" key="6">
    <source>
        <dbReference type="Pfam" id="PF01266"/>
    </source>
</evidence>
<dbReference type="GO" id="GO:0008115">
    <property type="term" value="F:sarcosine oxidase activity"/>
    <property type="evidence" value="ECO:0007669"/>
    <property type="project" value="TreeGrafter"/>
</dbReference>
<dbReference type="EMBL" id="SACL01000003">
    <property type="protein sequence ID" value="RVT97013.1"/>
    <property type="molecule type" value="Genomic_DNA"/>
</dbReference>
<dbReference type="SUPFAM" id="SSF51905">
    <property type="entry name" value="FAD/NAD(P)-binding domain"/>
    <property type="match status" value="1"/>
</dbReference>
<keyword evidence="3" id="KW-0274">FAD</keyword>
<keyword evidence="8" id="KW-1185">Reference proteome</keyword>
<evidence type="ECO:0000313" key="7">
    <source>
        <dbReference type="EMBL" id="RVT97013.1"/>
    </source>
</evidence>
<dbReference type="SUPFAM" id="SSF54373">
    <property type="entry name" value="FAD-linked reductases, C-terminal domain"/>
    <property type="match status" value="1"/>
</dbReference>
<accession>A0A437MH89</accession>
<feature type="region of interest" description="Disordered" evidence="5">
    <location>
        <begin position="96"/>
        <end position="116"/>
    </location>
</feature>
<evidence type="ECO:0000256" key="5">
    <source>
        <dbReference type="SAM" id="MobiDB-lite"/>
    </source>
</evidence>
<dbReference type="Gene3D" id="3.30.9.10">
    <property type="entry name" value="D-Amino Acid Oxidase, subunit A, domain 2"/>
    <property type="match status" value="1"/>
</dbReference>
<reference evidence="7 8" key="1">
    <citation type="submission" date="2019-01" db="EMBL/GenBank/DDBJ databases">
        <authorList>
            <person name="Chen W.-M."/>
        </authorList>
    </citation>
    <scope>NUCLEOTIDE SEQUENCE [LARGE SCALE GENOMIC DNA]</scope>
    <source>
        <strain evidence="7 8">CCP-6</strain>
    </source>
</reference>
<dbReference type="InterPro" id="IPR036188">
    <property type="entry name" value="FAD/NAD-bd_sf"/>
</dbReference>
<dbReference type="PANTHER" id="PTHR10961:SF46">
    <property type="entry name" value="PEROXISOMAL SARCOSINE OXIDASE"/>
    <property type="match status" value="1"/>
</dbReference>
<evidence type="ECO:0000256" key="3">
    <source>
        <dbReference type="ARBA" id="ARBA00022827"/>
    </source>
</evidence>
<dbReference type="AlphaFoldDB" id="A0A437MH89"/>
<sequence length="538" mass="58053">MQPRLIGGRIGRDEPDAAKAVLLHHPPQHQPRGIGRDAGAQPQADRQRLVMMQADGAALAAVPDDRGGLGMGQQARGVAHPRLVIAVREQVRRAVHRQAAEQRRHPRQVAQHRDRRALHHRVAGGGDGGDRHRAFVHQHPRIVPSPPPFRQGLVRVQYGSMEQRGYALVLGAGIIGLSTAWALQRRGWTVRVVDQATPPNPAGASVDHHRLIRHAYGAQQGYMRMVDDAYAAWDRVWADLGEAHYEETGVLALDEGGGAWLPASREAMRGHGLAMDELTPDQVAGRFPFFTGQGVAEAFFAPRGGVLLAEPIVAGLADHLARRGVEFIRATVTDVRERRLTLADGTALTADKVIVCAGPWAPRLLPGLKGRVTASRQIIVRLEAPAELAEAWARAPMLLDLAHEGGFYMVPPVRGTPIKVGDHSFSLTGDAEDDRNASSQEAETILALAARRIPGLDRYRRLGARACYYDVEPAEEFLAETVAPGTLVLSGFSGHGFKFGPVLGEAVANALGDTALMPYLPGWAAGRESAAPGLLRAD</sequence>
<keyword evidence="2" id="KW-0285">Flavoprotein</keyword>
<dbReference type="PANTHER" id="PTHR10961">
    <property type="entry name" value="PEROXISOMAL SARCOSINE OXIDASE"/>
    <property type="match status" value="1"/>
</dbReference>
<dbReference type="Gene3D" id="3.50.50.60">
    <property type="entry name" value="FAD/NAD(P)-binding domain"/>
    <property type="match status" value="1"/>
</dbReference>
<evidence type="ECO:0000256" key="2">
    <source>
        <dbReference type="ARBA" id="ARBA00022630"/>
    </source>
</evidence>
<dbReference type="Proteomes" id="UP000282957">
    <property type="component" value="Unassembled WGS sequence"/>
</dbReference>
<comment type="caution">
    <text evidence="7">The sequence shown here is derived from an EMBL/GenBank/DDBJ whole genome shotgun (WGS) entry which is preliminary data.</text>
</comment>
<dbReference type="GO" id="GO:0050660">
    <property type="term" value="F:flavin adenine dinucleotide binding"/>
    <property type="evidence" value="ECO:0007669"/>
    <property type="project" value="InterPro"/>
</dbReference>
<gene>
    <name evidence="7" type="ORF">EOD42_11505</name>
</gene>
<comment type="cofactor">
    <cofactor evidence="1">
        <name>FAD</name>
        <dbReference type="ChEBI" id="CHEBI:57692"/>
    </cofactor>
</comment>
<evidence type="ECO:0000256" key="4">
    <source>
        <dbReference type="ARBA" id="ARBA00023002"/>
    </source>
</evidence>
<dbReference type="InterPro" id="IPR006076">
    <property type="entry name" value="FAD-dep_OxRdtase"/>
</dbReference>
<evidence type="ECO:0000256" key="1">
    <source>
        <dbReference type="ARBA" id="ARBA00001974"/>
    </source>
</evidence>
<dbReference type="Pfam" id="PF01266">
    <property type="entry name" value="DAO"/>
    <property type="match status" value="1"/>
</dbReference>
<evidence type="ECO:0000313" key="8">
    <source>
        <dbReference type="Proteomes" id="UP000282957"/>
    </source>
</evidence>
<name>A0A437MH89_9PROT</name>
<protein>
    <submittedName>
        <fullName evidence="7">FAD-dependent oxidoreductase</fullName>
    </submittedName>
</protein>
<feature type="domain" description="FAD dependent oxidoreductase" evidence="6">
    <location>
        <begin position="168"/>
        <end position="509"/>
    </location>
</feature>
<keyword evidence="4" id="KW-0560">Oxidoreductase</keyword>
<dbReference type="InterPro" id="IPR045170">
    <property type="entry name" value="MTOX"/>
</dbReference>
<dbReference type="OrthoDB" id="9806257at2"/>